<dbReference type="EMBL" id="CP009417">
    <property type="protein sequence ID" value="AJD93053.1"/>
    <property type="molecule type" value="Genomic_DNA"/>
</dbReference>
<keyword evidence="1" id="KW-0233">DNA recombination</keyword>
<protein>
    <submittedName>
        <fullName evidence="3">Integrase family protein</fullName>
    </submittedName>
</protein>
<evidence type="ECO:0000259" key="2">
    <source>
        <dbReference type="PROSITE" id="PS51898"/>
    </source>
</evidence>
<dbReference type="SUPFAM" id="SSF56349">
    <property type="entry name" value="DNA breaking-rejoining enzymes"/>
    <property type="match status" value="1"/>
</dbReference>
<proteinExistence type="predicted"/>
<dbReference type="PROSITE" id="PS51898">
    <property type="entry name" value="TYR_RECOMBINASE"/>
    <property type="match status" value="1"/>
</dbReference>
<dbReference type="HOGENOM" id="CLU_027562_33_1_9"/>
<keyword evidence="3" id="KW-0614">Plasmid</keyword>
<evidence type="ECO:0000256" key="1">
    <source>
        <dbReference type="ARBA" id="ARBA00023172"/>
    </source>
</evidence>
<feature type="domain" description="Tyr recombinase" evidence="2">
    <location>
        <begin position="62"/>
        <end position="235"/>
    </location>
</feature>
<dbReference type="PANTHER" id="PTHR30349">
    <property type="entry name" value="PHAGE INTEGRASE-RELATED"/>
    <property type="match status" value="1"/>
</dbReference>
<evidence type="ECO:0000313" key="4">
    <source>
        <dbReference type="Proteomes" id="UP000031449"/>
    </source>
</evidence>
<dbReference type="CDD" id="cd01192">
    <property type="entry name" value="INT_C_like_3"/>
    <property type="match status" value="1"/>
</dbReference>
<keyword evidence="4" id="KW-1185">Reference proteome</keyword>
<dbReference type="GO" id="GO:0003677">
    <property type="term" value="F:DNA binding"/>
    <property type="evidence" value="ECO:0007669"/>
    <property type="project" value="InterPro"/>
</dbReference>
<reference evidence="3 4" key="1">
    <citation type="submission" date="2014-08" db="EMBL/GenBank/DDBJ databases">
        <title>Complete genome of a marine bacteria Jeotgalibacillus malaysiensis.</title>
        <authorList>
            <person name="Yaakop A.S."/>
            <person name="Chan K.-G."/>
            <person name="Goh K.M."/>
        </authorList>
    </citation>
    <scope>NUCLEOTIDE SEQUENCE [LARGE SCALE GENOMIC DNA]</scope>
    <source>
        <strain evidence="3 4">D5</strain>
        <plasmid evidence="4">Plasmid</plasmid>
    </source>
</reference>
<dbReference type="KEGG" id="jeo:JMA_37350"/>
<name>A0A0B5AWU5_9BACL</name>
<evidence type="ECO:0000313" key="3">
    <source>
        <dbReference type="EMBL" id="AJD93053.1"/>
    </source>
</evidence>
<sequence length="239" mass="28056">MRQVAEHVKLTEEELGKLIERFGKPGVKQKIKMLNEKRKKGTLPLREGSDYQSLMKVGNQQKVQPIRSKEGLEDIRSYFESRSKRDYFLFVMGINVGVRIGDLLKLQVRHVRNKEYLAIREEKTGKTKRFRLNIMLRNIIEDYTYGMTESDYLFPSKKTKEPISRVQAYRIMKEAGEVLGMENVGTHSLRKSFGYHFYQKNKDIAMLQDIFNHSSERVTKIYIGIAQDEIDDAMDDFFI</sequence>
<dbReference type="Pfam" id="PF00589">
    <property type="entry name" value="Phage_integrase"/>
    <property type="match status" value="1"/>
</dbReference>
<dbReference type="InterPro" id="IPR013762">
    <property type="entry name" value="Integrase-like_cat_sf"/>
</dbReference>
<gene>
    <name evidence="3" type="ORF">JMA_37350</name>
</gene>
<dbReference type="Gene3D" id="1.10.443.10">
    <property type="entry name" value="Intergrase catalytic core"/>
    <property type="match status" value="1"/>
</dbReference>
<dbReference type="GO" id="GO:0006310">
    <property type="term" value="P:DNA recombination"/>
    <property type="evidence" value="ECO:0007669"/>
    <property type="project" value="UniProtKB-KW"/>
</dbReference>
<dbReference type="InterPro" id="IPR050090">
    <property type="entry name" value="Tyrosine_recombinase_XerCD"/>
</dbReference>
<dbReference type="PANTHER" id="PTHR30349:SF82">
    <property type="entry name" value="INTEGRASE_RECOMBINASE YOEC-RELATED"/>
    <property type="match status" value="1"/>
</dbReference>
<dbReference type="InterPro" id="IPR002104">
    <property type="entry name" value="Integrase_catalytic"/>
</dbReference>
<organism evidence="3 4">
    <name type="scientific">Jeotgalibacillus malaysiensis</name>
    <dbReference type="NCBI Taxonomy" id="1508404"/>
    <lineage>
        <taxon>Bacteria</taxon>
        <taxon>Bacillati</taxon>
        <taxon>Bacillota</taxon>
        <taxon>Bacilli</taxon>
        <taxon>Bacillales</taxon>
        <taxon>Caryophanaceae</taxon>
        <taxon>Jeotgalibacillus</taxon>
    </lineage>
</organism>
<dbReference type="InterPro" id="IPR011010">
    <property type="entry name" value="DNA_brk_join_enz"/>
</dbReference>
<accession>A0A0B5AWU5</accession>
<geneLocation type="plasmid" evidence="4"/>
<dbReference type="GO" id="GO:0015074">
    <property type="term" value="P:DNA integration"/>
    <property type="evidence" value="ECO:0007669"/>
    <property type="project" value="InterPro"/>
</dbReference>
<dbReference type="AlphaFoldDB" id="A0A0B5AWU5"/>
<dbReference type="BioCyc" id="JESP1508404:G14D9-13019-MONOMER"/>
<dbReference type="Proteomes" id="UP000031449">
    <property type="component" value="Plasmid unnamed"/>
</dbReference>